<reference evidence="1" key="1">
    <citation type="submission" date="2016-11" db="EMBL/GenBank/DDBJ databases">
        <title>Evolution of class 1 integrons: mobilization and dispersal via food-borne bacteria.</title>
        <authorList>
            <person name="Ghaly T.M."/>
            <person name="Chow L."/>
            <person name="Asher A.J."/>
            <person name="Waldron L.S."/>
            <person name="Gillings M.R."/>
        </authorList>
    </citation>
    <scope>NUCLEOTIDE SEQUENCE</scope>
    <source>
        <strain evidence="1">MN201516</strain>
        <plasmid evidence="1">pOP-I</plasmid>
    </source>
</reference>
<organism evidence="1">
    <name type="scientific">Enterobacter cloacae subsp. cloacae</name>
    <dbReference type="NCBI Taxonomy" id="336306"/>
    <lineage>
        <taxon>Bacteria</taxon>
        <taxon>Pseudomonadati</taxon>
        <taxon>Pseudomonadota</taxon>
        <taxon>Gammaproteobacteria</taxon>
        <taxon>Enterobacterales</taxon>
        <taxon>Enterobacteriaceae</taxon>
        <taxon>Enterobacter</taxon>
        <taxon>Enterobacter cloacae complex</taxon>
    </lineage>
</organism>
<proteinExistence type="predicted"/>
<keyword evidence="1" id="KW-0238">DNA-binding</keyword>
<sequence>MILLKMTQFTQEHSMASTEPTLNLSYDQLLETTRTLIGTFKSSFSTPPDEFDRGLSIGAIDLFLTLSQQMPETERDYYDDHRQLRLLAGLDPEDLEPPADDHR</sequence>
<protein>
    <submittedName>
        <fullName evidence="1">DNA-binding transcriptional activator MarA domain protein</fullName>
    </submittedName>
</protein>
<dbReference type="AlphaFoldDB" id="A0A217EVZ4"/>
<keyword evidence="1" id="KW-0614">Plasmid</keyword>
<accession>A0A217EVZ4</accession>
<dbReference type="GO" id="GO:0003677">
    <property type="term" value="F:DNA binding"/>
    <property type="evidence" value="ECO:0007669"/>
    <property type="project" value="UniProtKB-KW"/>
</dbReference>
<gene>
    <name evidence="1" type="ORF">MN038</name>
</gene>
<geneLocation type="plasmid" evidence="1">
    <name>pOP-I</name>
</geneLocation>
<evidence type="ECO:0000313" key="1">
    <source>
        <dbReference type="EMBL" id="ARB02514.1"/>
    </source>
</evidence>
<name>A0A217EVZ4_ENTCL</name>
<dbReference type="RefSeq" id="WP_172689615.1">
    <property type="nucleotide sequence ID" value="NZ_KY126370.1"/>
</dbReference>
<dbReference type="EMBL" id="KY126370">
    <property type="protein sequence ID" value="ARB02514.1"/>
    <property type="molecule type" value="Genomic_DNA"/>
</dbReference>